<dbReference type="InterPro" id="IPR013655">
    <property type="entry name" value="PAS_fold_3"/>
</dbReference>
<comment type="caution">
    <text evidence="6">The sequence shown here is derived from an EMBL/GenBank/DDBJ whole genome shotgun (WGS) entry which is preliminary data.</text>
</comment>
<evidence type="ECO:0000256" key="3">
    <source>
        <dbReference type="ARBA" id="ARBA00022553"/>
    </source>
</evidence>
<dbReference type="Pfam" id="PF02518">
    <property type="entry name" value="HATPase_c"/>
    <property type="match status" value="1"/>
</dbReference>
<evidence type="ECO:0000256" key="2">
    <source>
        <dbReference type="ARBA" id="ARBA00012438"/>
    </source>
</evidence>
<dbReference type="PANTHER" id="PTHR43065">
    <property type="entry name" value="SENSOR HISTIDINE KINASE"/>
    <property type="match status" value="1"/>
</dbReference>
<dbReference type="SUPFAM" id="SSF55781">
    <property type="entry name" value="GAF domain-like"/>
    <property type="match status" value="1"/>
</dbReference>
<dbReference type="InterPro" id="IPR036097">
    <property type="entry name" value="HisK_dim/P_sf"/>
</dbReference>
<dbReference type="Gene3D" id="2.10.70.100">
    <property type="match status" value="1"/>
</dbReference>
<dbReference type="SMART" id="SM00388">
    <property type="entry name" value="HisKA"/>
    <property type="match status" value="1"/>
</dbReference>
<dbReference type="Pfam" id="PF13185">
    <property type="entry name" value="GAF_2"/>
    <property type="match status" value="1"/>
</dbReference>
<dbReference type="NCBIfam" id="TIGR00229">
    <property type="entry name" value="sensory_box"/>
    <property type="match status" value="1"/>
</dbReference>
<dbReference type="Gene3D" id="1.10.287.130">
    <property type="match status" value="1"/>
</dbReference>
<dbReference type="CDD" id="cd00130">
    <property type="entry name" value="PAS"/>
    <property type="match status" value="1"/>
</dbReference>
<feature type="domain" description="PAC" evidence="5">
    <location>
        <begin position="257"/>
        <end position="310"/>
    </location>
</feature>
<proteinExistence type="predicted"/>
<feature type="domain" description="Histidine kinase" evidence="4">
    <location>
        <begin position="323"/>
        <end position="535"/>
    </location>
</feature>
<dbReference type="PROSITE" id="PS50109">
    <property type="entry name" value="HIS_KIN"/>
    <property type="match status" value="1"/>
</dbReference>
<dbReference type="InterPro" id="IPR000014">
    <property type="entry name" value="PAS"/>
</dbReference>
<dbReference type="SMART" id="SM00086">
    <property type="entry name" value="PAC"/>
    <property type="match status" value="1"/>
</dbReference>
<dbReference type="SMART" id="SM00387">
    <property type="entry name" value="HATPase_c"/>
    <property type="match status" value="1"/>
</dbReference>
<dbReference type="InterPro" id="IPR004358">
    <property type="entry name" value="Sig_transdc_His_kin-like_C"/>
</dbReference>
<dbReference type="SMART" id="SM00091">
    <property type="entry name" value="PAS"/>
    <property type="match status" value="1"/>
</dbReference>
<dbReference type="EC" id="2.7.13.3" evidence="2"/>
<dbReference type="GO" id="GO:0005524">
    <property type="term" value="F:ATP binding"/>
    <property type="evidence" value="ECO:0007669"/>
    <property type="project" value="UniProtKB-KW"/>
</dbReference>
<dbReference type="InterPro" id="IPR000700">
    <property type="entry name" value="PAS-assoc_C"/>
</dbReference>
<gene>
    <name evidence="6" type="ORF">ACFQBQ_08495</name>
</gene>
<dbReference type="PROSITE" id="PS50113">
    <property type="entry name" value="PAC"/>
    <property type="match status" value="1"/>
</dbReference>
<dbReference type="SUPFAM" id="SSF55874">
    <property type="entry name" value="ATPase domain of HSP90 chaperone/DNA topoisomerase II/histidine kinase"/>
    <property type="match status" value="1"/>
</dbReference>
<accession>A0ABW1ZB09</accession>
<sequence length="550" mass="60383">MDTGLQLAGSRTIDAAVAHALSASMKLSEAAFGGFIYKNFWSENEHDELHMTTGEEGDAFVDLLTERRADLLPHKQHNTLRLEEIHETAASDSLKRSSLKVCSYLAVPVFTRTGEQLGCIVLGHPAEHVFSAYTASLISTVASQAAGAMDNMRLTMDLRREAEQTVAALAAADSARHEQQVVSQRLQQALDAGRFGTWTWNRETKAIVFDELGARLFGVEPFAAIERDDLRMKRVHPEDLDRVPANVMDRLKDGDTYASELRILAQDDTVRWISISGIVVTDEHTGERVGLSGTVQDITERKNQEAALRQSEKLAATGRLAATIAHEINNPLEAVTNLVYLCKTDPTIPTSVQRLLETADNELARVSQIAQQTLGFYRDTTRPASIDLAELLHGVVDLFSRKMMSKRLQCTVKVDGDLRIFGLQGEIKQVFSNLLVNAIEASEVDTTIQIRGRIAQRSGINGVSVLMSDCGHGIPPEVQTRLFSPFFTTKQSLGTGLGLWVTRGIVEKQGGAIGFRTKTDPPTGTIFRVFLPAQIREVDAFGAPGSTFIQ</sequence>
<dbReference type="InterPro" id="IPR003594">
    <property type="entry name" value="HATPase_dom"/>
</dbReference>
<dbReference type="CDD" id="cd00082">
    <property type="entry name" value="HisKA"/>
    <property type="match status" value="1"/>
</dbReference>
<dbReference type="SUPFAM" id="SSF55785">
    <property type="entry name" value="PYP-like sensor domain (PAS domain)"/>
    <property type="match status" value="1"/>
</dbReference>
<dbReference type="PRINTS" id="PR00344">
    <property type="entry name" value="BCTRLSENSOR"/>
</dbReference>
<organism evidence="6 7">
    <name type="scientific">Granulicella cerasi</name>
    <dbReference type="NCBI Taxonomy" id="741063"/>
    <lineage>
        <taxon>Bacteria</taxon>
        <taxon>Pseudomonadati</taxon>
        <taxon>Acidobacteriota</taxon>
        <taxon>Terriglobia</taxon>
        <taxon>Terriglobales</taxon>
        <taxon>Acidobacteriaceae</taxon>
        <taxon>Granulicella</taxon>
    </lineage>
</organism>
<comment type="catalytic activity">
    <reaction evidence="1">
        <text>ATP + protein L-histidine = ADP + protein N-phospho-L-histidine.</text>
        <dbReference type="EC" id="2.7.13.3"/>
    </reaction>
</comment>
<evidence type="ECO:0000313" key="7">
    <source>
        <dbReference type="Proteomes" id="UP001596391"/>
    </source>
</evidence>
<dbReference type="SUPFAM" id="SSF47384">
    <property type="entry name" value="Homodimeric domain of signal transducing histidine kinase"/>
    <property type="match status" value="1"/>
</dbReference>
<dbReference type="Proteomes" id="UP001596391">
    <property type="component" value="Unassembled WGS sequence"/>
</dbReference>
<keyword evidence="6" id="KW-0067">ATP-binding</keyword>
<dbReference type="Gene3D" id="3.30.450.40">
    <property type="match status" value="1"/>
</dbReference>
<dbReference type="Gene3D" id="3.30.450.20">
    <property type="entry name" value="PAS domain"/>
    <property type="match status" value="1"/>
</dbReference>
<dbReference type="InterPro" id="IPR036890">
    <property type="entry name" value="HATPase_C_sf"/>
</dbReference>
<dbReference type="InterPro" id="IPR029016">
    <property type="entry name" value="GAF-like_dom_sf"/>
</dbReference>
<evidence type="ECO:0000259" key="4">
    <source>
        <dbReference type="PROSITE" id="PS50109"/>
    </source>
</evidence>
<name>A0ABW1ZB09_9BACT</name>
<keyword evidence="6" id="KW-0547">Nucleotide-binding</keyword>
<evidence type="ECO:0000259" key="5">
    <source>
        <dbReference type="PROSITE" id="PS50113"/>
    </source>
</evidence>
<keyword evidence="3" id="KW-0597">Phosphoprotein</keyword>
<dbReference type="InterPro" id="IPR005467">
    <property type="entry name" value="His_kinase_dom"/>
</dbReference>
<dbReference type="InterPro" id="IPR003018">
    <property type="entry name" value="GAF"/>
</dbReference>
<dbReference type="Pfam" id="PF00512">
    <property type="entry name" value="HisKA"/>
    <property type="match status" value="1"/>
</dbReference>
<dbReference type="Gene3D" id="3.30.565.10">
    <property type="entry name" value="Histidine kinase-like ATPase, C-terminal domain"/>
    <property type="match status" value="1"/>
</dbReference>
<evidence type="ECO:0000313" key="6">
    <source>
        <dbReference type="EMBL" id="MFC6645620.1"/>
    </source>
</evidence>
<reference evidence="7" key="1">
    <citation type="journal article" date="2019" name="Int. J. Syst. Evol. Microbiol.">
        <title>The Global Catalogue of Microorganisms (GCM) 10K type strain sequencing project: providing services to taxonomists for standard genome sequencing and annotation.</title>
        <authorList>
            <consortium name="The Broad Institute Genomics Platform"/>
            <consortium name="The Broad Institute Genome Sequencing Center for Infectious Disease"/>
            <person name="Wu L."/>
            <person name="Ma J."/>
        </authorList>
    </citation>
    <scope>NUCLEOTIDE SEQUENCE [LARGE SCALE GENOMIC DNA]</scope>
    <source>
        <strain evidence="7">CGMCC 1.16026</strain>
    </source>
</reference>
<dbReference type="EMBL" id="JBHSWI010000001">
    <property type="protein sequence ID" value="MFC6645620.1"/>
    <property type="molecule type" value="Genomic_DNA"/>
</dbReference>
<keyword evidence="7" id="KW-1185">Reference proteome</keyword>
<dbReference type="Pfam" id="PF08447">
    <property type="entry name" value="PAS_3"/>
    <property type="match status" value="1"/>
</dbReference>
<dbReference type="InterPro" id="IPR035965">
    <property type="entry name" value="PAS-like_dom_sf"/>
</dbReference>
<dbReference type="RefSeq" id="WP_390234740.1">
    <property type="nucleotide sequence ID" value="NZ_JBHSWI010000001.1"/>
</dbReference>
<evidence type="ECO:0000256" key="1">
    <source>
        <dbReference type="ARBA" id="ARBA00000085"/>
    </source>
</evidence>
<dbReference type="InterPro" id="IPR003661">
    <property type="entry name" value="HisK_dim/P_dom"/>
</dbReference>
<protein>
    <recommendedName>
        <fullName evidence="2">histidine kinase</fullName>
        <ecNumber evidence="2">2.7.13.3</ecNumber>
    </recommendedName>
</protein>
<dbReference type="InterPro" id="IPR001610">
    <property type="entry name" value="PAC"/>
</dbReference>